<reference evidence="2" key="1">
    <citation type="journal article" date="2021" name="Front. Microbiol.">
        <title>Presence and Characterization of a Novel cfr-Carrying Tn558 Transposon Derivative in Staphylococcus delphini Isolated From Retail Food.</title>
        <authorList>
            <person name="Zhang F."/>
            <person name="Wu S."/>
            <person name="Huang J."/>
            <person name="Yang R."/>
            <person name="Zhang J."/>
            <person name="Lei T."/>
            <person name="Dai J."/>
            <person name="Ding Y."/>
            <person name="Xue L."/>
            <person name="Wang J."/>
            <person name="Chen M."/>
            <person name="Wu Q."/>
        </authorList>
    </citation>
    <scope>NUCLEOTIDE SEQUENCE</scope>
    <source>
        <strain evidence="2">2794-1</strain>
    </source>
</reference>
<feature type="compositionally biased region" description="Basic and acidic residues" evidence="1">
    <location>
        <begin position="27"/>
        <end position="46"/>
    </location>
</feature>
<evidence type="ECO:0000313" key="3">
    <source>
        <dbReference type="Proteomes" id="UP000675994"/>
    </source>
</evidence>
<dbReference type="RefSeq" id="WP_179295255.1">
    <property type="nucleotide sequence ID" value="NZ_CP063367.1"/>
</dbReference>
<accession>A0AAQ0D985</accession>
<dbReference type="AlphaFoldDB" id="A0AAQ0D985"/>
<sequence length="53" mass="5913">MDKKQGEEYLNKAKDAYNKYQDSQQGDNKDNKDGGSLVDKAKDALDKFTGGNK</sequence>
<protein>
    <submittedName>
        <fullName evidence="2">Uncharacterized protein</fullName>
    </submittedName>
</protein>
<name>A0AAQ0D985_9STAP</name>
<evidence type="ECO:0000256" key="1">
    <source>
        <dbReference type="SAM" id="MobiDB-lite"/>
    </source>
</evidence>
<gene>
    <name evidence="2" type="ORF">IPU22_06310</name>
</gene>
<dbReference type="Proteomes" id="UP000675994">
    <property type="component" value="Chromosome"/>
</dbReference>
<feature type="compositionally biased region" description="Basic and acidic residues" evidence="1">
    <location>
        <begin position="1"/>
        <end position="17"/>
    </location>
</feature>
<feature type="region of interest" description="Disordered" evidence="1">
    <location>
        <begin position="1"/>
        <end position="53"/>
    </location>
</feature>
<proteinExistence type="predicted"/>
<organism evidence="2 3">
    <name type="scientific">Staphylococcus delphini</name>
    <dbReference type="NCBI Taxonomy" id="53344"/>
    <lineage>
        <taxon>Bacteria</taxon>
        <taxon>Bacillati</taxon>
        <taxon>Bacillota</taxon>
        <taxon>Bacilli</taxon>
        <taxon>Bacillales</taxon>
        <taxon>Staphylococcaceae</taxon>
        <taxon>Staphylococcus</taxon>
        <taxon>Staphylococcus intermedius group</taxon>
    </lineage>
</organism>
<dbReference type="EMBL" id="CP063367">
    <property type="protein sequence ID" value="QUM70516.1"/>
    <property type="molecule type" value="Genomic_DNA"/>
</dbReference>
<evidence type="ECO:0000313" key="2">
    <source>
        <dbReference type="EMBL" id="QUM70516.1"/>
    </source>
</evidence>